<evidence type="ECO:0000256" key="1">
    <source>
        <dbReference type="SAM" id="MobiDB-lite"/>
    </source>
</evidence>
<protein>
    <submittedName>
        <fullName evidence="2">Uncharacterized protein</fullName>
    </submittedName>
</protein>
<evidence type="ECO:0000313" key="2">
    <source>
        <dbReference type="EMBL" id="QHT28477.1"/>
    </source>
</evidence>
<name>A0A6C0EGX8_9ZZZZ</name>
<reference evidence="2" key="1">
    <citation type="journal article" date="2020" name="Nature">
        <title>Giant virus diversity and host interactions through global metagenomics.</title>
        <authorList>
            <person name="Schulz F."/>
            <person name="Roux S."/>
            <person name="Paez-Espino D."/>
            <person name="Jungbluth S."/>
            <person name="Walsh D.A."/>
            <person name="Denef V.J."/>
            <person name="McMahon K.D."/>
            <person name="Konstantinidis K.T."/>
            <person name="Eloe-Fadrosh E.A."/>
            <person name="Kyrpides N.C."/>
            <person name="Woyke T."/>
        </authorList>
    </citation>
    <scope>NUCLEOTIDE SEQUENCE</scope>
    <source>
        <strain evidence="2">GVMAG-M-3300001348-25</strain>
    </source>
</reference>
<sequence length="40" mass="4500">MKNQNKGGASQNDGQMAIEPINNELEKTNKKKNKKTNKKV</sequence>
<feature type="compositionally biased region" description="Basic residues" evidence="1">
    <location>
        <begin position="29"/>
        <end position="40"/>
    </location>
</feature>
<feature type="region of interest" description="Disordered" evidence="1">
    <location>
        <begin position="1"/>
        <end position="40"/>
    </location>
</feature>
<proteinExistence type="predicted"/>
<dbReference type="EMBL" id="MN738859">
    <property type="protein sequence ID" value="QHT28477.1"/>
    <property type="molecule type" value="Genomic_DNA"/>
</dbReference>
<accession>A0A6C0EGX8</accession>
<organism evidence="2">
    <name type="scientific">viral metagenome</name>
    <dbReference type="NCBI Taxonomy" id="1070528"/>
    <lineage>
        <taxon>unclassified sequences</taxon>
        <taxon>metagenomes</taxon>
        <taxon>organismal metagenomes</taxon>
    </lineage>
</organism>
<feature type="compositionally biased region" description="Polar residues" evidence="1">
    <location>
        <begin position="1"/>
        <end position="14"/>
    </location>
</feature>
<dbReference type="AlphaFoldDB" id="A0A6C0EGX8"/>